<evidence type="ECO:0000259" key="10">
    <source>
        <dbReference type="PROSITE" id="PS51352"/>
    </source>
</evidence>
<sequence>MRVMFGLLAILMSLAACAEPAKKETQYMAGKHYQVIGTPVKTEDPSKIEVAEVFWYACGHCFKIEPVITQWKKTLGNDVNFVRSPAIWNGPMEVHARAFYAAKALGIFDKVHQPLFDAMNVERKRLATPEELAEFFTQFGVEEEKFMKTYKSFGVVSQVNQANARARGYGITGTPEIIVDGKYRISANLAGSQQEMLNVAKFLVEKLRAERS</sequence>
<dbReference type="PROSITE" id="PS51352">
    <property type="entry name" value="THIOREDOXIN_2"/>
    <property type="match status" value="1"/>
</dbReference>
<gene>
    <name evidence="11" type="primary">dsbA</name>
    <name evidence="11" type="ORF">GCM10007877_03080</name>
</gene>
<dbReference type="InterPro" id="IPR036249">
    <property type="entry name" value="Thioredoxin-like_sf"/>
</dbReference>
<dbReference type="AlphaFoldDB" id="A0AA37T256"/>
<accession>A0AA37T256</accession>
<dbReference type="RefSeq" id="WP_232595503.1">
    <property type="nucleotide sequence ID" value="NZ_BSPD01000011.1"/>
</dbReference>
<dbReference type="PANTHER" id="PTHR35891">
    <property type="entry name" value="THIOL:DISULFIDE INTERCHANGE PROTEIN DSBA"/>
    <property type="match status" value="1"/>
</dbReference>
<comment type="similarity">
    <text evidence="2">Belongs to the thioredoxin family. DsbA subfamily.</text>
</comment>
<comment type="subcellular location">
    <subcellularLocation>
        <location evidence="1 7">Periplasm</location>
    </subcellularLocation>
</comment>
<evidence type="ECO:0000256" key="8">
    <source>
        <dbReference type="PIRSR" id="PIRSR001488-1"/>
    </source>
</evidence>
<dbReference type="Gene3D" id="3.40.30.10">
    <property type="entry name" value="Glutaredoxin"/>
    <property type="match status" value="1"/>
</dbReference>
<proteinExistence type="inferred from homology"/>
<evidence type="ECO:0000256" key="7">
    <source>
        <dbReference type="PIRNR" id="PIRNR001488"/>
    </source>
</evidence>
<feature type="chain" id="PRO_5041236724" description="Thiol:disulfide interchange protein" evidence="9">
    <location>
        <begin position="19"/>
        <end position="212"/>
    </location>
</feature>
<dbReference type="EMBL" id="BSPD01000011">
    <property type="protein sequence ID" value="GLS24594.1"/>
    <property type="molecule type" value="Genomic_DNA"/>
</dbReference>
<dbReference type="SUPFAM" id="SSF52833">
    <property type="entry name" value="Thioredoxin-like"/>
    <property type="match status" value="1"/>
</dbReference>
<protein>
    <recommendedName>
        <fullName evidence="7">Thiol:disulfide interchange protein</fullName>
    </recommendedName>
</protein>
<evidence type="ECO:0000256" key="2">
    <source>
        <dbReference type="ARBA" id="ARBA00005791"/>
    </source>
</evidence>
<keyword evidence="5 7" id="KW-1015">Disulfide bond</keyword>
<evidence type="ECO:0000256" key="9">
    <source>
        <dbReference type="SAM" id="SignalP"/>
    </source>
</evidence>
<evidence type="ECO:0000256" key="6">
    <source>
        <dbReference type="ARBA" id="ARBA00023284"/>
    </source>
</evidence>
<dbReference type="PIRSF" id="PIRSF001488">
    <property type="entry name" value="Tdi_protein"/>
    <property type="match status" value="1"/>
</dbReference>
<keyword evidence="4 7" id="KW-0574">Periplasm</keyword>
<dbReference type="InterPro" id="IPR001853">
    <property type="entry name" value="DSBA-like_thioredoxin_dom"/>
</dbReference>
<keyword evidence="12" id="KW-1185">Reference proteome</keyword>
<dbReference type="GO" id="GO:0016491">
    <property type="term" value="F:oxidoreductase activity"/>
    <property type="evidence" value="ECO:0007669"/>
    <property type="project" value="InterPro"/>
</dbReference>
<dbReference type="PROSITE" id="PS51257">
    <property type="entry name" value="PROKAR_LIPOPROTEIN"/>
    <property type="match status" value="1"/>
</dbReference>
<organism evidence="11 12">
    <name type="scientific">Marinibactrum halimedae</name>
    <dbReference type="NCBI Taxonomy" id="1444977"/>
    <lineage>
        <taxon>Bacteria</taxon>
        <taxon>Pseudomonadati</taxon>
        <taxon>Pseudomonadota</taxon>
        <taxon>Gammaproteobacteria</taxon>
        <taxon>Cellvibrionales</taxon>
        <taxon>Cellvibrionaceae</taxon>
        <taxon>Marinibactrum</taxon>
    </lineage>
</organism>
<evidence type="ECO:0000256" key="3">
    <source>
        <dbReference type="ARBA" id="ARBA00022729"/>
    </source>
</evidence>
<keyword evidence="6" id="KW-0676">Redox-active center</keyword>
<dbReference type="InterPro" id="IPR013766">
    <property type="entry name" value="Thioredoxin_domain"/>
</dbReference>
<evidence type="ECO:0000313" key="12">
    <source>
        <dbReference type="Proteomes" id="UP001156870"/>
    </source>
</evidence>
<feature type="signal peptide" evidence="9">
    <location>
        <begin position="1"/>
        <end position="18"/>
    </location>
</feature>
<keyword evidence="3 9" id="KW-0732">Signal</keyword>
<feature type="domain" description="Thioredoxin" evidence="10">
    <location>
        <begin position="12"/>
        <end position="141"/>
    </location>
</feature>
<feature type="disulfide bond" description="Redox-active" evidence="8">
    <location>
        <begin position="58"/>
        <end position="61"/>
    </location>
</feature>
<dbReference type="Pfam" id="PF01323">
    <property type="entry name" value="DSBA"/>
    <property type="match status" value="1"/>
</dbReference>
<dbReference type="Proteomes" id="UP001156870">
    <property type="component" value="Unassembled WGS sequence"/>
</dbReference>
<evidence type="ECO:0000313" key="11">
    <source>
        <dbReference type="EMBL" id="GLS24594.1"/>
    </source>
</evidence>
<dbReference type="CDD" id="cd03019">
    <property type="entry name" value="DsbA_DsbA"/>
    <property type="match status" value="1"/>
</dbReference>
<dbReference type="InterPro" id="IPR050824">
    <property type="entry name" value="Thiol_disulfide_DsbA"/>
</dbReference>
<reference evidence="11 12" key="1">
    <citation type="journal article" date="2014" name="Int. J. Syst. Evol. Microbiol.">
        <title>Complete genome sequence of Corynebacterium casei LMG S-19264T (=DSM 44701T), isolated from a smear-ripened cheese.</title>
        <authorList>
            <consortium name="US DOE Joint Genome Institute (JGI-PGF)"/>
            <person name="Walter F."/>
            <person name="Albersmeier A."/>
            <person name="Kalinowski J."/>
            <person name="Ruckert C."/>
        </authorList>
    </citation>
    <scope>NUCLEOTIDE SEQUENCE [LARGE SCALE GENOMIC DNA]</scope>
    <source>
        <strain evidence="11 12">NBRC 110095</strain>
    </source>
</reference>
<comment type="caution">
    <text evidence="11">The sequence shown here is derived from an EMBL/GenBank/DDBJ whole genome shotgun (WGS) entry which is preliminary data.</text>
</comment>
<evidence type="ECO:0000256" key="1">
    <source>
        <dbReference type="ARBA" id="ARBA00004418"/>
    </source>
</evidence>
<dbReference type="InterPro" id="IPR023205">
    <property type="entry name" value="DsbA/DsbL"/>
</dbReference>
<name>A0AA37T256_9GAMM</name>
<dbReference type="GO" id="GO:0042597">
    <property type="term" value="C:periplasmic space"/>
    <property type="evidence" value="ECO:0007669"/>
    <property type="project" value="UniProtKB-SubCell"/>
</dbReference>
<dbReference type="PANTHER" id="PTHR35891:SF2">
    <property type="entry name" value="THIOL:DISULFIDE INTERCHANGE PROTEIN DSBA"/>
    <property type="match status" value="1"/>
</dbReference>
<evidence type="ECO:0000256" key="4">
    <source>
        <dbReference type="ARBA" id="ARBA00022764"/>
    </source>
</evidence>
<evidence type="ECO:0000256" key="5">
    <source>
        <dbReference type="ARBA" id="ARBA00023157"/>
    </source>
</evidence>